<evidence type="ECO:0000313" key="2">
    <source>
        <dbReference type="Proteomes" id="UP000663908"/>
    </source>
</evidence>
<evidence type="ECO:0000313" key="1">
    <source>
        <dbReference type="EMBL" id="QTE00880.1"/>
    </source>
</evidence>
<sequence>MVEEYEASSRATETGRPTVDQYAAGWACRA</sequence>
<name>A0ABX7TVU1_STRCY</name>
<dbReference type="EMBL" id="CP071839">
    <property type="protein sequence ID" value="QTE00880.1"/>
    <property type="molecule type" value="Genomic_DNA"/>
</dbReference>
<organism evidence="1 2">
    <name type="scientific">Streptomyces cyanogenus</name>
    <dbReference type="NCBI Taxonomy" id="80860"/>
    <lineage>
        <taxon>Bacteria</taxon>
        <taxon>Bacillati</taxon>
        <taxon>Actinomycetota</taxon>
        <taxon>Actinomycetes</taxon>
        <taxon>Kitasatosporales</taxon>
        <taxon>Streptomycetaceae</taxon>
        <taxon>Streptomyces</taxon>
    </lineage>
</organism>
<protein>
    <submittedName>
        <fullName evidence="1">Uncharacterized protein</fullName>
    </submittedName>
</protein>
<proteinExistence type="predicted"/>
<gene>
    <name evidence="1" type="ORF">S1361_26345</name>
</gene>
<accession>A0ABX7TVU1</accession>
<reference evidence="1 2" key="1">
    <citation type="submission" date="2021-03" db="EMBL/GenBank/DDBJ databases">
        <title>Complete genome sequence of Streptomyces cyanogenus S136, producer of anticancer angucycline landomycin A.</title>
        <authorList>
            <person name="Hrab P."/>
            <person name="Ruckert C."/>
            <person name="Busche T."/>
            <person name="Ostash I."/>
            <person name="Kalinowski J."/>
            <person name="Fedorenko V."/>
            <person name="Yushchuk O."/>
            <person name="Ostash B."/>
        </authorList>
    </citation>
    <scope>NUCLEOTIDE SEQUENCE [LARGE SCALE GENOMIC DNA]</scope>
    <source>
        <strain evidence="1 2">S136</strain>
    </source>
</reference>
<dbReference type="Proteomes" id="UP000663908">
    <property type="component" value="Chromosome"/>
</dbReference>
<keyword evidence="2" id="KW-1185">Reference proteome</keyword>